<dbReference type="GO" id="GO:0033202">
    <property type="term" value="C:DNA helicase complex"/>
    <property type="evidence" value="ECO:0007669"/>
    <property type="project" value="TreeGrafter"/>
</dbReference>
<evidence type="ECO:0000259" key="17">
    <source>
        <dbReference type="PROSITE" id="PS51217"/>
    </source>
</evidence>
<proteinExistence type="predicted"/>
<dbReference type="InterPro" id="IPR027417">
    <property type="entry name" value="P-loop_NTPase"/>
</dbReference>
<evidence type="ECO:0000256" key="11">
    <source>
        <dbReference type="ARBA" id="ARBA00034617"/>
    </source>
</evidence>
<name>A0AAE3A2G9_9FIRM</name>
<protein>
    <recommendedName>
        <fullName evidence="12">DNA 3'-5' helicase</fullName>
        <ecNumber evidence="12">5.6.2.4</ecNumber>
    </recommendedName>
</protein>
<dbReference type="InterPro" id="IPR038726">
    <property type="entry name" value="PDDEXK_AddAB-type"/>
</dbReference>
<evidence type="ECO:0000256" key="5">
    <source>
        <dbReference type="ARBA" id="ARBA00022806"/>
    </source>
</evidence>
<sequence>MGMNFTPEQQKVIELHNSNILVSAAAGSGKTAVLVERIIRMICEGEHPADIDRLLIVTFTNAAAAEMRERIAAGIAARLEADPGNDHIQKQSALLHNAQITTIDSFSLFLIRNHFNEIGLDPDFRVADEGEIKLLQQEVLGQLLEDAYAGKFVPDDVPTSRENRDSGAMIPEEASGNDFAEEVPGKRDREDPSREARERFHACVEYFCPGGRESVLEQHILNLSRYAGSFPWPAEWLEERKNDYAAGDLDALLHSDYGQYLAERVSRVLQGCLEKLVEVKKLCELPDGPYMYGELTEAESEQLERLAACKDLKEQAAKVPAVTFGRLSSKKDESVDPAKRELAKSIRNSVKDTLADLTEQYFKTPLELVVEQGKACREPLRMLLNLVLEFDRRLLAAKQERHLIDFSDMEHYALQILLKREKVEETGDAGTDSTGDTGMDSTGVKYDIVPSDVALEYRQYFQEILIDEYQDSNLVQEYLLSAISGEAEGHYNRFMVGDVKQSIYKFRLARPELFLEKYDTYQESGDLCRIDLAKNFRSRVQVVDAVNDVFSRIMSREIGGIAYDDKAALYPGATYPATEDPAYGSELLLIRKPEKGDGAEGGSGEQRPDGARGPVDYDNVRQLEALAIAARIKQLKGSLKVMEKATGELRPVRYSDMVILLRTTSGWDEEFKKVLEQQGIPVYITSKTGYFGALEVQELLQFLRVLDNPRQDIPLFGVMQSIFGGFTQEEIARIRSGSKGHSRKRMTLYEALKEVAQRGRMAEAGEEASAGESAGEETAGAGQYWQRALEAATVPEDMEAETELSQKADTFLQRIDHYRDLTPFTSIRDLLQRILDDYDYLNYVTALPAGSKRRANVEMLLTKASAFEKTSYFGLFHFIRYMEQLEKYDVDYGEADTLDENADVVRIMSIHKSKGLEFPVVFVSGLSKRFNMQDANQSLIVDMDLGVAVDYVDSGRRIKNKTLRRAVLSAKMKEDNLAEELRVLYVALTRAREKLILTAVLDKAEEKWELSRMTGQEKLTYLDFCEAGSYMDFLLPILPKTGIAVTTLGTEDLVAEEIREQLRMGDRRELLQRVTDGETPLPGDPEENERKLAKLRERFAYAYPYPGLQKLYTKTTVSELKIAAMAEKDEAAFHTFEEKEVVPYIPAFRREQEKVSGAVRGNAFHRTMELLDFSYLFMESGLFAGCPGTYEEYRQGLDTDRLQVRLKEFLQRETASLRLTEEYAQAVSLPKIRHFLEQELAYRMWRAFEQGLLYREQPFVLGIDAKRLDQDLPEGEKVLIQGIIDVFFIENGEIVLLDYKTDVIDSLQALWNRYSVQIQYYEEALTKLMQLPVKERILYSFYLEKYE</sequence>
<dbReference type="InterPro" id="IPR014017">
    <property type="entry name" value="DNA_helicase_UvrD-like_C"/>
</dbReference>
<dbReference type="NCBIfam" id="TIGR02785">
    <property type="entry name" value="addA_Gpos"/>
    <property type="match status" value="1"/>
</dbReference>
<evidence type="ECO:0000256" key="2">
    <source>
        <dbReference type="ARBA" id="ARBA00022741"/>
    </source>
</evidence>
<keyword evidence="2 14" id="KW-0547">Nucleotide-binding</keyword>
<dbReference type="PANTHER" id="PTHR11070:SF48">
    <property type="entry name" value="ATP-DEPENDENT HELICASE_NUCLEASE SUBUNIT A"/>
    <property type="match status" value="1"/>
</dbReference>
<evidence type="ECO:0000256" key="4">
    <source>
        <dbReference type="ARBA" id="ARBA00022801"/>
    </source>
</evidence>
<dbReference type="InterPro" id="IPR011604">
    <property type="entry name" value="PDDEXK-like_dom_sf"/>
</dbReference>
<dbReference type="SUPFAM" id="SSF52540">
    <property type="entry name" value="P-loop containing nucleoside triphosphate hydrolases"/>
    <property type="match status" value="1"/>
</dbReference>
<keyword evidence="1" id="KW-0540">Nuclease</keyword>
<dbReference type="PANTHER" id="PTHR11070">
    <property type="entry name" value="UVRD / RECB / PCRA DNA HELICASE FAMILY MEMBER"/>
    <property type="match status" value="1"/>
</dbReference>
<evidence type="ECO:0000313" key="19">
    <source>
        <dbReference type="Proteomes" id="UP001197795"/>
    </source>
</evidence>
<organism evidence="18 19">
    <name type="scientific">Waltera acetigignens</name>
    <dbReference type="NCBI Taxonomy" id="2981769"/>
    <lineage>
        <taxon>Bacteria</taxon>
        <taxon>Bacillati</taxon>
        <taxon>Bacillota</taxon>
        <taxon>Clostridia</taxon>
        <taxon>Lachnospirales</taxon>
        <taxon>Lachnospiraceae</taxon>
        <taxon>Waltera</taxon>
    </lineage>
</organism>
<keyword evidence="10" id="KW-0413">Isomerase</keyword>
<dbReference type="InterPro" id="IPR014152">
    <property type="entry name" value="AddA"/>
</dbReference>
<dbReference type="InterPro" id="IPR011335">
    <property type="entry name" value="Restrct_endonuc-II-like"/>
</dbReference>
<dbReference type="Pfam" id="PF00580">
    <property type="entry name" value="UvrD-helicase"/>
    <property type="match status" value="1"/>
</dbReference>
<dbReference type="Pfam" id="PF12705">
    <property type="entry name" value="PDDEXK_1"/>
    <property type="match status" value="1"/>
</dbReference>
<keyword evidence="8" id="KW-0238">DNA-binding</keyword>
<feature type="compositionally biased region" description="Basic and acidic residues" evidence="15">
    <location>
        <begin position="183"/>
        <end position="194"/>
    </location>
</feature>
<gene>
    <name evidence="18" type="primary">addA</name>
    <name evidence="18" type="ORF">LKD75_06215</name>
</gene>
<evidence type="ECO:0000259" key="16">
    <source>
        <dbReference type="PROSITE" id="PS51198"/>
    </source>
</evidence>
<dbReference type="GO" id="GO:0006302">
    <property type="term" value="P:double-strand break repair"/>
    <property type="evidence" value="ECO:0007669"/>
    <property type="project" value="InterPro"/>
</dbReference>
<evidence type="ECO:0000256" key="9">
    <source>
        <dbReference type="ARBA" id="ARBA00023204"/>
    </source>
</evidence>
<dbReference type="SUPFAM" id="SSF52980">
    <property type="entry name" value="Restriction endonuclease-like"/>
    <property type="match status" value="1"/>
</dbReference>
<evidence type="ECO:0000313" key="18">
    <source>
        <dbReference type="EMBL" id="MCC2119193.1"/>
    </source>
</evidence>
<keyword evidence="7 14" id="KW-0067">ATP-binding</keyword>
<dbReference type="RefSeq" id="WP_227733042.1">
    <property type="nucleotide sequence ID" value="NZ_JAJEPV010000011.1"/>
</dbReference>
<evidence type="ECO:0000256" key="12">
    <source>
        <dbReference type="ARBA" id="ARBA00034808"/>
    </source>
</evidence>
<comment type="catalytic activity">
    <reaction evidence="11">
        <text>Couples ATP hydrolysis with the unwinding of duplex DNA by translocating in the 3'-5' direction.</text>
        <dbReference type="EC" id="5.6.2.4"/>
    </reaction>
</comment>
<evidence type="ECO:0000256" key="14">
    <source>
        <dbReference type="PROSITE-ProRule" id="PRU00560"/>
    </source>
</evidence>
<feature type="binding site" evidence="14">
    <location>
        <begin position="24"/>
        <end position="31"/>
    </location>
    <ligand>
        <name>ATP</name>
        <dbReference type="ChEBI" id="CHEBI:30616"/>
    </ligand>
</feature>
<dbReference type="PROSITE" id="PS51198">
    <property type="entry name" value="UVRD_HELICASE_ATP_BIND"/>
    <property type="match status" value="1"/>
</dbReference>
<evidence type="ECO:0000256" key="8">
    <source>
        <dbReference type="ARBA" id="ARBA00023125"/>
    </source>
</evidence>
<keyword evidence="5 14" id="KW-0347">Helicase</keyword>
<dbReference type="EC" id="5.6.2.4" evidence="12"/>
<dbReference type="GO" id="GO:0043138">
    <property type="term" value="F:3'-5' DNA helicase activity"/>
    <property type="evidence" value="ECO:0007669"/>
    <property type="project" value="UniProtKB-EC"/>
</dbReference>
<comment type="caution">
    <text evidence="18">The sequence shown here is derived from an EMBL/GenBank/DDBJ whole genome shotgun (WGS) entry which is preliminary data.</text>
</comment>
<evidence type="ECO:0000256" key="1">
    <source>
        <dbReference type="ARBA" id="ARBA00022722"/>
    </source>
</evidence>
<comment type="catalytic activity">
    <reaction evidence="13">
        <text>ATP + H2O = ADP + phosphate + H(+)</text>
        <dbReference type="Rhea" id="RHEA:13065"/>
        <dbReference type="ChEBI" id="CHEBI:15377"/>
        <dbReference type="ChEBI" id="CHEBI:15378"/>
        <dbReference type="ChEBI" id="CHEBI:30616"/>
        <dbReference type="ChEBI" id="CHEBI:43474"/>
        <dbReference type="ChEBI" id="CHEBI:456216"/>
        <dbReference type="EC" id="5.6.2.4"/>
    </reaction>
</comment>
<evidence type="ECO:0000256" key="10">
    <source>
        <dbReference type="ARBA" id="ARBA00023235"/>
    </source>
</evidence>
<dbReference type="GO" id="GO:0005524">
    <property type="term" value="F:ATP binding"/>
    <property type="evidence" value="ECO:0007669"/>
    <property type="project" value="UniProtKB-UniRule"/>
</dbReference>
<dbReference type="CDD" id="cd18807">
    <property type="entry name" value="SF1_C_UvrD"/>
    <property type="match status" value="1"/>
</dbReference>
<dbReference type="InterPro" id="IPR000212">
    <property type="entry name" value="DNA_helicase_UvrD/REP"/>
</dbReference>
<feature type="region of interest" description="Disordered" evidence="15">
    <location>
        <begin position="594"/>
        <end position="614"/>
    </location>
</feature>
<keyword evidence="4 14" id="KW-0378">Hydrolase</keyword>
<dbReference type="GO" id="GO:0000725">
    <property type="term" value="P:recombinational repair"/>
    <property type="evidence" value="ECO:0007669"/>
    <property type="project" value="TreeGrafter"/>
</dbReference>
<dbReference type="Proteomes" id="UP001197795">
    <property type="component" value="Unassembled WGS sequence"/>
</dbReference>
<keyword evidence="9" id="KW-0234">DNA repair</keyword>
<dbReference type="GO" id="GO:0005829">
    <property type="term" value="C:cytosol"/>
    <property type="evidence" value="ECO:0007669"/>
    <property type="project" value="TreeGrafter"/>
</dbReference>
<evidence type="ECO:0000256" key="6">
    <source>
        <dbReference type="ARBA" id="ARBA00022839"/>
    </source>
</evidence>
<evidence type="ECO:0000256" key="3">
    <source>
        <dbReference type="ARBA" id="ARBA00022763"/>
    </source>
</evidence>
<evidence type="ECO:0000256" key="15">
    <source>
        <dbReference type="SAM" id="MobiDB-lite"/>
    </source>
</evidence>
<reference evidence="18 19" key="1">
    <citation type="submission" date="2021-10" db="EMBL/GenBank/DDBJ databases">
        <title>Anaerobic single-cell dispensing facilitates the cultivation of human gut bacteria.</title>
        <authorList>
            <person name="Afrizal A."/>
        </authorList>
    </citation>
    <scope>NUCLEOTIDE SEQUENCE [LARGE SCALE GENOMIC DNA]</scope>
    <source>
        <strain evidence="18 19">CLA-AA-H273</strain>
    </source>
</reference>
<dbReference type="GO" id="GO:0003677">
    <property type="term" value="F:DNA binding"/>
    <property type="evidence" value="ECO:0007669"/>
    <property type="project" value="UniProtKB-KW"/>
</dbReference>
<keyword evidence="19" id="KW-1185">Reference proteome</keyword>
<dbReference type="InterPro" id="IPR014016">
    <property type="entry name" value="UvrD-like_ATP-bd"/>
</dbReference>
<dbReference type="EMBL" id="JAJEPV010000011">
    <property type="protein sequence ID" value="MCC2119193.1"/>
    <property type="molecule type" value="Genomic_DNA"/>
</dbReference>
<evidence type="ECO:0000256" key="13">
    <source>
        <dbReference type="ARBA" id="ARBA00048988"/>
    </source>
</evidence>
<feature type="domain" description="UvrD-like helicase C-terminal" evidence="17">
    <location>
        <begin position="580"/>
        <end position="915"/>
    </location>
</feature>
<dbReference type="Gene3D" id="3.90.320.10">
    <property type="match status" value="1"/>
</dbReference>
<dbReference type="Gene3D" id="6.10.250.2380">
    <property type="match status" value="1"/>
</dbReference>
<feature type="region of interest" description="Disordered" evidence="15">
    <location>
        <begin position="154"/>
        <end position="194"/>
    </location>
</feature>
<accession>A0AAE3A2G9</accession>
<feature type="domain" description="UvrD-like helicase ATP-binding" evidence="16">
    <location>
        <begin position="3"/>
        <end position="539"/>
    </location>
</feature>
<keyword evidence="6" id="KW-0269">Exonuclease</keyword>
<dbReference type="PROSITE" id="PS51217">
    <property type="entry name" value="UVRD_HELICASE_CTER"/>
    <property type="match status" value="1"/>
</dbReference>
<dbReference type="GO" id="GO:0004527">
    <property type="term" value="F:exonuclease activity"/>
    <property type="evidence" value="ECO:0007669"/>
    <property type="project" value="UniProtKB-KW"/>
</dbReference>
<dbReference type="Pfam" id="PF13361">
    <property type="entry name" value="UvrD_C"/>
    <property type="match status" value="1"/>
</dbReference>
<dbReference type="Gene3D" id="3.40.50.300">
    <property type="entry name" value="P-loop containing nucleotide triphosphate hydrolases"/>
    <property type="match status" value="4"/>
</dbReference>
<keyword evidence="3" id="KW-0227">DNA damage</keyword>
<evidence type="ECO:0000256" key="7">
    <source>
        <dbReference type="ARBA" id="ARBA00022840"/>
    </source>
</evidence>